<keyword evidence="2" id="KW-1185">Reference proteome</keyword>
<protein>
    <submittedName>
        <fullName evidence="1">Uncharacterized protein</fullName>
    </submittedName>
</protein>
<comment type="caution">
    <text evidence="1">The sequence shown here is derived from an EMBL/GenBank/DDBJ whole genome shotgun (WGS) entry which is preliminary data.</text>
</comment>
<dbReference type="Proteomes" id="UP001147700">
    <property type="component" value="Unassembled WGS sequence"/>
</dbReference>
<reference evidence="1" key="1">
    <citation type="submission" date="2022-10" db="EMBL/GenBank/DDBJ databases">
        <title>The WGS of Solirubrobacter sp. CPCC 204708.</title>
        <authorList>
            <person name="Jiang Z."/>
        </authorList>
    </citation>
    <scope>NUCLEOTIDE SEQUENCE</scope>
    <source>
        <strain evidence="1">CPCC 204708</strain>
    </source>
</reference>
<gene>
    <name evidence="1" type="ORF">OJ962_18070</name>
</gene>
<accession>A0ABT4RLQ1</accession>
<dbReference type="EMBL" id="JAPCID010000025">
    <property type="protein sequence ID" value="MDA0139415.1"/>
    <property type="molecule type" value="Genomic_DNA"/>
</dbReference>
<proteinExistence type="predicted"/>
<evidence type="ECO:0000313" key="2">
    <source>
        <dbReference type="Proteomes" id="UP001147700"/>
    </source>
</evidence>
<organism evidence="1 2">
    <name type="scientific">Solirubrobacter deserti</name>
    <dbReference type="NCBI Taxonomy" id="2282478"/>
    <lineage>
        <taxon>Bacteria</taxon>
        <taxon>Bacillati</taxon>
        <taxon>Actinomycetota</taxon>
        <taxon>Thermoleophilia</taxon>
        <taxon>Solirubrobacterales</taxon>
        <taxon>Solirubrobacteraceae</taxon>
        <taxon>Solirubrobacter</taxon>
    </lineage>
</organism>
<sequence>MSVAGDRHELARYQLPNGTTRVLCAQRINGRVAISDIPDSDTSGRVYLVERHIESRAAMQGLVSAYVRDAVDRGQPAILLPDWLGGDR</sequence>
<evidence type="ECO:0000313" key="1">
    <source>
        <dbReference type="EMBL" id="MDA0139415.1"/>
    </source>
</evidence>
<name>A0ABT4RLQ1_9ACTN</name>
<dbReference type="RefSeq" id="WP_202958030.1">
    <property type="nucleotide sequence ID" value="NZ_JAPCID010000025.1"/>
</dbReference>